<dbReference type="EMBL" id="RBOW01000967">
    <property type="protein sequence ID" value="RMN18365.1"/>
    <property type="molecule type" value="Genomic_DNA"/>
</dbReference>
<proteinExistence type="predicted"/>
<comment type="caution">
    <text evidence="1">The sequence shown here is derived from an EMBL/GenBank/DDBJ whole genome shotgun (WGS) entry which is preliminary data.</text>
</comment>
<accession>A0A3M3K7P1</accession>
<name>A0A3M3K7P1_PSECA</name>
<dbReference type="Proteomes" id="UP000281372">
    <property type="component" value="Unassembled WGS sequence"/>
</dbReference>
<dbReference type="AlphaFoldDB" id="A0A3M3K7P1"/>
<sequence length="96" mass="10026">FCSASLMVSRSVYATESLDLYFSIKSIESSFLLVADFSSSSNEVAMAAGAETQTSPVKPGADILTCNVPSTCQTTPYVAAGSDKVDALTFASPIRT</sequence>
<reference evidence="1 2" key="1">
    <citation type="submission" date="2018-08" db="EMBL/GenBank/DDBJ databases">
        <title>Recombination of ecologically and evolutionarily significant loci maintains genetic cohesion in the Pseudomonas syringae species complex.</title>
        <authorList>
            <person name="Dillon M."/>
            <person name="Thakur S."/>
            <person name="Almeida R.N.D."/>
            <person name="Weir B.S."/>
            <person name="Guttman D.S."/>
        </authorList>
    </citation>
    <scope>NUCLEOTIDE SEQUENCE [LARGE SCALE GENOMIC DNA]</scope>
    <source>
        <strain evidence="1 2">ICMP 2821</strain>
    </source>
</reference>
<gene>
    <name evidence="1" type="ORF">ALQ64_01147</name>
</gene>
<organism evidence="1 2">
    <name type="scientific">Pseudomonas cannabina</name>
    <dbReference type="NCBI Taxonomy" id="86840"/>
    <lineage>
        <taxon>Bacteria</taxon>
        <taxon>Pseudomonadati</taxon>
        <taxon>Pseudomonadota</taxon>
        <taxon>Gammaproteobacteria</taxon>
        <taxon>Pseudomonadales</taxon>
        <taxon>Pseudomonadaceae</taxon>
        <taxon>Pseudomonas</taxon>
    </lineage>
</organism>
<evidence type="ECO:0000313" key="1">
    <source>
        <dbReference type="EMBL" id="RMN18365.1"/>
    </source>
</evidence>
<protein>
    <submittedName>
        <fullName evidence="1">Uncharacterized protein</fullName>
    </submittedName>
</protein>
<evidence type="ECO:0000313" key="2">
    <source>
        <dbReference type="Proteomes" id="UP000281372"/>
    </source>
</evidence>
<feature type="non-terminal residue" evidence="1">
    <location>
        <position position="1"/>
    </location>
</feature>